<dbReference type="AlphaFoldDB" id="A0A6A0AW27"/>
<evidence type="ECO:0000313" key="3">
    <source>
        <dbReference type="Proteomes" id="UP000484988"/>
    </source>
</evidence>
<protein>
    <submittedName>
        <fullName evidence="2">Phage capsid protein</fullName>
    </submittedName>
</protein>
<comment type="caution">
    <text evidence="2">The sequence shown here is derived from an EMBL/GenBank/DDBJ whole genome shotgun (WGS) entry which is preliminary data.</text>
</comment>
<name>A0A6A0AW27_9ACTN</name>
<sequence>MAISPATAEDLARAVAMLYEQAELTLIDRLREALAAGIDSPRWADLKLAALGDLQAAITEVIAALETDASGAIHQAVSEAYDRGQQAAVAELGAVATGQAAAAAVALPSAPAVDRLAAALVSETGPVHLRILRATLDTYRTVIAEASAAPLLGAQTRRQAAARALASFAARGVTGFVDRRGRAWNMASYVEMATRSAVGRAAIEAHSDRLSAAGIELVMVSDAPEECPRCKPWEGKVLTRGGAGGARTIEVEHATEDGRMVKVRVAGSLPEARSAGLFHPNCRHDVRAFLPGMTRRPGPKEQRSRATYEQSQKQRYLERQVRAWKRKAAGALEEGERKRATAHVRAYQARIRELVAETGLPRKSHREQTGGAR</sequence>
<evidence type="ECO:0000256" key="1">
    <source>
        <dbReference type="SAM" id="MobiDB-lite"/>
    </source>
</evidence>
<dbReference type="RefSeq" id="WP_173264460.1">
    <property type="nucleotide sequence ID" value="NZ_BLLG01000006.1"/>
</dbReference>
<keyword evidence="3" id="KW-1185">Reference proteome</keyword>
<evidence type="ECO:0000313" key="2">
    <source>
        <dbReference type="EMBL" id="GFH36625.1"/>
    </source>
</evidence>
<dbReference type="EMBL" id="BLLG01000006">
    <property type="protein sequence ID" value="GFH36625.1"/>
    <property type="molecule type" value="Genomic_DNA"/>
</dbReference>
<feature type="region of interest" description="Disordered" evidence="1">
    <location>
        <begin position="292"/>
        <end position="312"/>
    </location>
</feature>
<dbReference type="InterPro" id="IPR009319">
    <property type="entry name" value="Phage_A118_VSP1"/>
</dbReference>
<proteinExistence type="predicted"/>
<accession>A0A6A0AW27</accession>
<gene>
    <name evidence="2" type="ORF">SCWH03_28560</name>
</gene>
<dbReference type="GO" id="GO:0005198">
    <property type="term" value="F:structural molecule activity"/>
    <property type="evidence" value="ECO:0007669"/>
    <property type="project" value="InterPro"/>
</dbReference>
<dbReference type="Pfam" id="PF06152">
    <property type="entry name" value="Phage_min_cap2"/>
    <property type="match status" value="1"/>
</dbReference>
<dbReference type="Proteomes" id="UP000484988">
    <property type="component" value="Unassembled WGS sequence"/>
</dbReference>
<organism evidence="2 3">
    <name type="scientific">Streptomyces pacificus</name>
    <dbReference type="NCBI Taxonomy" id="2705029"/>
    <lineage>
        <taxon>Bacteria</taxon>
        <taxon>Bacillati</taxon>
        <taxon>Actinomycetota</taxon>
        <taxon>Actinomycetes</taxon>
        <taxon>Kitasatosporales</taxon>
        <taxon>Streptomycetaceae</taxon>
        <taxon>Streptomyces</taxon>
    </lineage>
</organism>
<reference evidence="2 3" key="1">
    <citation type="submission" date="2020-02" db="EMBL/GenBank/DDBJ databases">
        <title>Whole Genome Shotgun Sequence of Streptomyces sp. strain CWH03.</title>
        <authorList>
            <person name="Dohra H."/>
            <person name="Kodani S."/>
            <person name="Yamamura H."/>
        </authorList>
    </citation>
    <scope>NUCLEOTIDE SEQUENCE [LARGE SCALE GENOMIC DNA]</scope>
    <source>
        <strain evidence="2 3">CWH03</strain>
    </source>
</reference>